<dbReference type="PANTHER" id="PTHR31223:SF70">
    <property type="entry name" value="LOG FAMILY PROTEIN YJL055W"/>
    <property type="match status" value="1"/>
</dbReference>
<protein>
    <recommendedName>
        <fullName evidence="2">Cytokinin riboside 5'-monophosphate phosphoribohydrolase</fullName>
    </recommendedName>
</protein>
<dbReference type="NCBIfam" id="TIGR00730">
    <property type="entry name" value="Rossman fold protein, TIGR00730 family"/>
    <property type="match status" value="1"/>
</dbReference>
<dbReference type="InterPro" id="IPR031100">
    <property type="entry name" value="LOG_fam"/>
</dbReference>
<dbReference type="EMBL" id="UINC01056028">
    <property type="protein sequence ID" value="SVB75581.1"/>
    <property type="molecule type" value="Genomic_DNA"/>
</dbReference>
<organism evidence="1">
    <name type="scientific">marine metagenome</name>
    <dbReference type="NCBI Taxonomy" id="408172"/>
    <lineage>
        <taxon>unclassified sequences</taxon>
        <taxon>metagenomes</taxon>
        <taxon>ecological metagenomes</taxon>
    </lineage>
</organism>
<dbReference type="Pfam" id="PF03641">
    <property type="entry name" value="Lysine_decarbox"/>
    <property type="match status" value="1"/>
</dbReference>
<reference evidence="1" key="1">
    <citation type="submission" date="2018-05" db="EMBL/GenBank/DDBJ databases">
        <authorList>
            <person name="Lanie J.A."/>
            <person name="Ng W.-L."/>
            <person name="Kazmierczak K.M."/>
            <person name="Andrzejewski T.M."/>
            <person name="Davidsen T.M."/>
            <person name="Wayne K.J."/>
            <person name="Tettelin H."/>
            <person name="Glass J.I."/>
            <person name="Rusch D."/>
            <person name="Podicherti R."/>
            <person name="Tsui H.-C.T."/>
            <person name="Winkler M.E."/>
        </authorList>
    </citation>
    <scope>NUCLEOTIDE SEQUENCE</scope>
</reference>
<dbReference type="GO" id="GO:0009691">
    <property type="term" value="P:cytokinin biosynthetic process"/>
    <property type="evidence" value="ECO:0007669"/>
    <property type="project" value="InterPro"/>
</dbReference>
<evidence type="ECO:0008006" key="2">
    <source>
        <dbReference type="Google" id="ProtNLM"/>
    </source>
</evidence>
<dbReference type="AlphaFoldDB" id="A0A382GN52"/>
<accession>A0A382GN52</accession>
<dbReference type="GO" id="GO:0005829">
    <property type="term" value="C:cytosol"/>
    <property type="evidence" value="ECO:0007669"/>
    <property type="project" value="TreeGrafter"/>
</dbReference>
<name>A0A382GN52_9ZZZZ</name>
<dbReference type="GO" id="GO:0016799">
    <property type="term" value="F:hydrolase activity, hydrolyzing N-glycosyl compounds"/>
    <property type="evidence" value="ECO:0007669"/>
    <property type="project" value="TreeGrafter"/>
</dbReference>
<proteinExistence type="predicted"/>
<dbReference type="PANTHER" id="PTHR31223">
    <property type="entry name" value="LOG FAMILY PROTEIN YJL055W"/>
    <property type="match status" value="1"/>
</dbReference>
<dbReference type="InterPro" id="IPR005269">
    <property type="entry name" value="LOG"/>
</dbReference>
<evidence type="ECO:0000313" key="1">
    <source>
        <dbReference type="EMBL" id="SVB75581.1"/>
    </source>
</evidence>
<dbReference type="Gene3D" id="3.40.50.450">
    <property type="match status" value="1"/>
</dbReference>
<sequence length="168" mass="18026">MGRALVRRGLGLVYGGGRIGLMGTLADQVLALGGEATGVIPRALAEKGVAHQGLTALHVVESMHERKARLVELADGFVALPGGFGTLDELCETLSLGQLRLHAKPCGLLNVDGYFDQLLAFLDHVSGQGFLQSEHRDMLLVSAYPDELLDHFTIYRPHDVEKLTGLDG</sequence>
<dbReference type="SUPFAM" id="SSF102405">
    <property type="entry name" value="MCP/YpsA-like"/>
    <property type="match status" value="1"/>
</dbReference>
<gene>
    <name evidence="1" type="ORF">METZ01_LOCUS228435</name>
</gene>